<evidence type="ECO:0000313" key="1">
    <source>
        <dbReference type="EMBL" id="EQB46989.1"/>
    </source>
</evidence>
<proteinExistence type="predicted"/>
<gene>
    <name evidence="1" type="ORF">CGLO_13921</name>
</gene>
<dbReference type="Proteomes" id="UP000015530">
    <property type="component" value="Unassembled WGS sequence"/>
</dbReference>
<name>T0K502_COLGC</name>
<reference evidence="2" key="1">
    <citation type="journal article" date="2013" name="Mol. Plant Microbe Interact.">
        <title>Global aspects of pacC regulation of pathogenicity genes in Colletotrichum gloeosporioides as revealed by transcriptome analysis.</title>
        <authorList>
            <person name="Alkan N."/>
            <person name="Meng X."/>
            <person name="Friedlander G."/>
            <person name="Reuveni E."/>
            <person name="Sukno S."/>
            <person name="Sherman A."/>
            <person name="Thon M."/>
            <person name="Fluhr R."/>
            <person name="Prusky D."/>
        </authorList>
    </citation>
    <scope>NUCLEOTIDE SEQUENCE [LARGE SCALE GENOMIC DNA]</scope>
    <source>
        <strain evidence="2">Cg-14</strain>
    </source>
</reference>
<sequence length="37" mass="4321">MPHNQVLKAIELFGKEVAPKADQENRLDRPFLMLKDQ</sequence>
<comment type="caution">
    <text evidence="1">The sequence shown here is derived from an EMBL/GenBank/DDBJ whole genome shotgun (WGS) entry which is preliminary data.</text>
</comment>
<protein>
    <submittedName>
        <fullName evidence="1">Uncharacterized protein</fullName>
    </submittedName>
</protein>
<dbReference type="EMBL" id="AMYD01003162">
    <property type="protein sequence ID" value="EQB46989.1"/>
    <property type="molecule type" value="Genomic_DNA"/>
</dbReference>
<evidence type="ECO:0000313" key="2">
    <source>
        <dbReference type="Proteomes" id="UP000015530"/>
    </source>
</evidence>
<accession>T0K502</accession>
<organism evidence="1 2">
    <name type="scientific">Colletotrichum gloeosporioides (strain Cg-14)</name>
    <name type="common">Anthracnose fungus</name>
    <name type="synonym">Glomerella cingulata</name>
    <dbReference type="NCBI Taxonomy" id="1237896"/>
    <lineage>
        <taxon>Eukaryota</taxon>
        <taxon>Fungi</taxon>
        <taxon>Dikarya</taxon>
        <taxon>Ascomycota</taxon>
        <taxon>Pezizomycotina</taxon>
        <taxon>Sordariomycetes</taxon>
        <taxon>Hypocreomycetidae</taxon>
        <taxon>Glomerellales</taxon>
        <taxon>Glomerellaceae</taxon>
        <taxon>Colletotrichum</taxon>
        <taxon>Colletotrichum gloeosporioides species complex</taxon>
    </lineage>
</organism>
<dbReference type="HOGENOM" id="CLU_3351033_0_0_1"/>
<dbReference type="AlphaFoldDB" id="T0K502"/>